<sequence>MKEEFILLKVSSLLSNEVDFERGWKKLNYRLPTVCPSPIVKTDAIYWMVDEKHPANDGPVTCQSNISGRGGVINHSLRPGFVNESWDGVIPRECESNPSILRLSGGLKWVEAHEPLHKDIDVNNTCGIGPGMPFANTVLKKDPSIGVIGLVPCAVGGTSITEWAPGGFLYKNMIKRTKAATRGGGKIRALLWFQGESDAKTLEDAKMYKVRLERFFKNVRHDLELPNLTVIQVGIATALGPYMELVREAQREINIGNLKYVDAKGLQIGPDYTHLTTAAQIQLGQMLADAFLRPN</sequence>
<dbReference type="EMBL" id="CP133612">
    <property type="protein sequence ID" value="WMV12218.1"/>
    <property type="molecule type" value="Genomic_DNA"/>
</dbReference>
<evidence type="ECO:0000256" key="1">
    <source>
        <dbReference type="ARBA" id="ARBA00022801"/>
    </source>
</evidence>
<accession>A0AAF0TCI2</accession>
<dbReference type="SUPFAM" id="SSF52266">
    <property type="entry name" value="SGNH hydrolase"/>
    <property type="match status" value="1"/>
</dbReference>
<dbReference type="PANTHER" id="PTHR31988:SF10">
    <property type="entry name" value="SIALATE O-ACETYLESTERASE DOMAIN-CONTAINING PROTEIN"/>
    <property type="match status" value="1"/>
</dbReference>
<organism evidence="3 4">
    <name type="scientific">Solanum verrucosum</name>
    <dbReference type="NCBI Taxonomy" id="315347"/>
    <lineage>
        <taxon>Eukaryota</taxon>
        <taxon>Viridiplantae</taxon>
        <taxon>Streptophyta</taxon>
        <taxon>Embryophyta</taxon>
        <taxon>Tracheophyta</taxon>
        <taxon>Spermatophyta</taxon>
        <taxon>Magnoliopsida</taxon>
        <taxon>eudicotyledons</taxon>
        <taxon>Gunneridae</taxon>
        <taxon>Pentapetalae</taxon>
        <taxon>asterids</taxon>
        <taxon>lamiids</taxon>
        <taxon>Solanales</taxon>
        <taxon>Solanaceae</taxon>
        <taxon>Solanoideae</taxon>
        <taxon>Solaneae</taxon>
        <taxon>Solanum</taxon>
    </lineage>
</organism>
<keyword evidence="1" id="KW-0378">Hydrolase</keyword>
<dbReference type="GO" id="GO:0016787">
    <property type="term" value="F:hydrolase activity"/>
    <property type="evidence" value="ECO:0007669"/>
    <property type="project" value="UniProtKB-KW"/>
</dbReference>
<reference evidence="3" key="1">
    <citation type="submission" date="2023-08" db="EMBL/GenBank/DDBJ databases">
        <title>A de novo genome assembly of Solanum verrucosum Schlechtendal, a Mexican diploid species geographically isolated from the other diploid A-genome species in potato relatives.</title>
        <authorList>
            <person name="Hosaka K."/>
        </authorList>
    </citation>
    <scope>NUCLEOTIDE SEQUENCE</scope>
    <source>
        <tissue evidence="3">Young leaves</tissue>
    </source>
</reference>
<evidence type="ECO:0000259" key="2">
    <source>
        <dbReference type="Pfam" id="PF03629"/>
    </source>
</evidence>
<dbReference type="Proteomes" id="UP001234989">
    <property type="component" value="Chromosome 1"/>
</dbReference>
<dbReference type="AlphaFoldDB" id="A0AAF0TCI2"/>
<gene>
    <name evidence="3" type="ORF">MTR67_005603</name>
</gene>
<evidence type="ECO:0000313" key="4">
    <source>
        <dbReference type="Proteomes" id="UP001234989"/>
    </source>
</evidence>
<dbReference type="InterPro" id="IPR005181">
    <property type="entry name" value="SASA"/>
</dbReference>
<dbReference type="InterPro" id="IPR036514">
    <property type="entry name" value="SGNH_hydro_sf"/>
</dbReference>
<dbReference type="Pfam" id="PF03629">
    <property type="entry name" value="SASA"/>
    <property type="match status" value="1"/>
</dbReference>
<name>A0AAF0TCI2_SOLVR</name>
<dbReference type="InterPro" id="IPR052940">
    <property type="entry name" value="Carb_Esterase_6"/>
</dbReference>
<dbReference type="Gene3D" id="3.40.50.1110">
    <property type="entry name" value="SGNH hydrolase"/>
    <property type="match status" value="1"/>
</dbReference>
<protein>
    <recommendedName>
        <fullName evidence="2">Sialate O-acetylesterase domain-containing protein</fullName>
    </recommendedName>
</protein>
<proteinExistence type="predicted"/>
<feature type="domain" description="Sialate O-acetylesterase" evidence="2">
    <location>
        <begin position="63"/>
        <end position="292"/>
    </location>
</feature>
<evidence type="ECO:0000313" key="3">
    <source>
        <dbReference type="EMBL" id="WMV12218.1"/>
    </source>
</evidence>
<dbReference type="PANTHER" id="PTHR31988">
    <property type="entry name" value="ESTERASE, PUTATIVE (DUF303)-RELATED"/>
    <property type="match status" value="1"/>
</dbReference>
<keyword evidence="4" id="KW-1185">Reference proteome</keyword>